<keyword evidence="2" id="KW-1185">Reference proteome</keyword>
<evidence type="ECO:0000313" key="1">
    <source>
        <dbReference type="EMBL" id="KAK7493860.1"/>
    </source>
</evidence>
<sequence>MQKREYNYTCRNWKSLVAPIALEPVRATPHLLLCLRSAVCDTEPQSHLQILLSWPLRSHYDITRDRPPSSVYQYVPTHRAQKVSSVLGLYQWATRVLRLMNSHRLYRRQAIMMYAHSLSVCRLITLSLSV</sequence>
<organism evidence="1 2">
    <name type="scientific">Batillaria attramentaria</name>
    <dbReference type="NCBI Taxonomy" id="370345"/>
    <lineage>
        <taxon>Eukaryota</taxon>
        <taxon>Metazoa</taxon>
        <taxon>Spiralia</taxon>
        <taxon>Lophotrochozoa</taxon>
        <taxon>Mollusca</taxon>
        <taxon>Gastropoda</taxon>
        <taxon>Caenogastropoda</taxon>
        <taxon>Sorbeoconcha</taxon>
        <taxon>Cerithioidea</taxon>
        <taxon>Batillariidae</taxon>
        <taxon>Batillaria</taxon>
    </lineage>
</organism>
<dbReference type="AlphaFoldDB" id="A0ABD0L3D5"/>
<accession>A0ABD0L3D5</accession>
<name>A0ABD0L3D5_9CAEN</name>
<dbReference type="EMBL" id="JACVVK020000089">
    <property type="protein sequence ID" value="KAK7493860.1"/>
    <property type="molecule type" value="Genomic_DNA"/>
</dbReference>
<comment type="caution">
    <text evidence="1">The sequence shown here is derived from an EMBL/GenBank/DDBJ whole genome shotgun (WGS) entry which is preliminary data.</text>
</comment>
<gene>
    <name evidence="1" type="ORF">BaRGS_00015001</name>
</gene>
<protein>
    <submittedName>
        <fullName evidence="1">Uncharacterized protein</fullName>
    </submittedName>
</protein>
<reference evidence="1 2" key="1">
    <citation type="journal article" date="2023" name="Sci. Data">
        <title>Genome assembly of the Korean intertidal mud-creeper Batillaria attramentaria.</title>
        <authorList>
            <person name="Patra A.K."/>
            <person name="Ho P.T."/>
            <person name="Jun S."/>
            <person name="Lee S.J."/>
            <person name="Kim Y."/>
            <person name="Won Y.J."/>
        </authorList>
    </citation>
    <scope>NUCLEOTIDE SEQUENCE [LARGE SCALE GENOMIC DNA]</scope>
    <source>
        <strain evidence="1">Wonlab-2016</strain>
    </source>
</reference>
<dbReference type="Proteomes" id="UP001519460">
    <property type="component" value="Unassembled WGS sequence"/>
</dbReference>
<evidence type="ECO:0000313" key="2">
    <source>
        <dbReference type="Proteomes" id="UP001519460"/>
    </source>
</evidence>
<proteinExistence type="predicted"/>